<geneLocation type="plasmid" evidence="2 3">
    <name>pTT6-2</name>
</geneLocation>
<dbReference type="PANTHER" id="PTHR43682:SF1">
    <property type="entry name" value="LACTATE UTILIZATION PROTEIN C"/>
    <property type="match status" value="1"/>
</dbReference>
<dbReference type="SUPFAM" id="SSF100950">
    <property type="entry name" value="NagB/RpiA/CoA transferase-like"/>
    <property type="match status" value="1"/>
</dbReference>
<dbReference type="EMBL" id="CP067422">
    <property type="protein sequence ID" value="QQP93429.1"/>
    <property type="molecule type" value="Genomic_DNA"/>
</dbReference>
<reference evidence="2" key="1">
    <citation type="submission" date="2021-02" db="EMBL/GenBank/DDBJ databases">
        <title>Skermanella TT6 skin isolate.</title>
        <authorList>
            <person name="Lee K."/>
            <person name="Ganzorig M."/>
        </authorList>
    </citation>
    <scope>NUCLEOTIDE SEQUENCE</scope>
    <source>
        <strain evidence="2">TT6</strain>
    </source>
</reference>
<keyword evidence="3" id="KW-1185">Reference proteome</keyword>
<accession>A0ABX7BH75</accession>
<feature type="domain" description="LUD" evidence="1">
    <location>
        <begin position="40"/>
        <end position="218"/>
    </location>
</feature>
<gene>
    <name evidence="2" type="ORF">IGS68_32920</name>
</gene>
<proteinExistence type="predicted"/>
<organism evidence="2 3">
    <name type="scientific">Skermanella cutis</name>
    <dbReference type="NCBI Taxonomy" id="2775420"/>
    <lineage>
        <taxon>Bacteria</taxon>
        <taxon>Pseudomonadati</taxon>
        <taxon>Pseudomonadota</taxon>
        <taxon>Alphaproteobacteria</taxon>
        <taxon>Rhodospirillales</taxon>
        <taxon>Azospirillaceae</taxon>
        <taxon>Skermanella</taxon>
    </lineage>
</organism>
<sequence length="229" mass="24673">MHDSSAARARILSRLRAAPPAPAPALPDWQAPRFGASARLDRFRTMLEAMKAEVHEVDAADWPSRLRTLLDNRGVRAVVHGDGSDAARQLAEAWSADPQAPRLVAYDRAVEHWKGELVHGVDAGVTRAIGGIAETGTLILWPTAAEPRLMSLLPPIHVALVEEDTIRDSFAEVIREQGWAGRMPTNVVLVSGPSKTADIEQTLAFGVHGPKELIVLVLKRSGRTCAAAG</sequence>
<dbReference type="Proteomes" id="UP000595197">
    <property type="component" value="Plasmid pTT6-2"/>
</dbReference>
<dbReference type="InterPro" id="IPR037171">
    <property type="entry name" value="NagB/RpiA_transferase-like"/>
</dbReference>
<keyword evidence="2" id="KW-0614">Plasmid</keyword>
<dbReference type="Pfam" id="PF02589">
    <property type="entry name" value="LUD_dom"/>
    <property type="match status" value="1"/>
</dbReference>
<name>A0ABX7BH75_9PROT</name>
<protein>
    <submittedName>
        <fullName evidence="2">Lactate utilization protein</fullName>
    </submittedName>
</protein>
<dbReference type="InterPro" id="IPR003741">
    <property type="entry name" value="LUD_dom"/>
</dbReference>
<evidence type="ECO:0000313" key="3">
    <source>
        <dbReference type="Proteomes" id="UP000595197"/>
    </source>
</evidence>
<evidence type="ECO:0000313" key="2">
    <source>
        <dbReference type="EMBL" id="QQP93429.1"/>
    </source>
</evidence>
<evidence type="ECO:0000259" key="1">
    <source>
        <dbReference type="Pfam" id="PF02589"/>
    </source>
</evidence>
<dbReference type="Gene3D" id="3.40.50.10420">
    <property type="entry name" value="NagB/RpiA/CoA transferase-like"/>
    <property type="match status" value="1"/>
</dbReference>
<dbReference type="RefSeq" id="WP_201083003.1">
    <property type="nucleotide sequence ID" value="NZ_CP067422.1"/>
</dbReference>
<dbReference type="PANTHER" id="PTHR43682">
    <property type="entry name" value="LACTATE UTILIZATION PROTEIN C"/>
    <property type="match status" value="1"/>
</dbReference>
<dbReference type="InterPro" id="IPR024185">
    <property type="entry name" value="FTHF_cligase-like_sf"/>
</dbReference>